<dbReference type="InterPro" id="IPR001584">
    <property type="entry name" value="Integrase_cat-core"/>
</dbReference>
<dbReference type="SUPFAM" id="SSF53098">
    <property type="entry name" value="Ribonuclease H-like"/>
    <property type="match status" value="1"/>
</dbReference>
<evidence type="ECO:0000256" key="5">
    <source>
        <dbReference type="ARBA" id="ARBA00022801"/>
    </source>
</evidence>
<dbReference type="FunFam" id="1.10.340.70:FF:000004">
    <property type="entry name" value="Retrovirus-related Pol polyprotein from transposon 297-like Protein"/>
    <property type="match status" value="1"/>
</dbReference>
<feature type="region of interest" description="Disordered" evidence="7">
    <location>
        <begin position="194"/>
        <end position="229"/>
    </location>
</feature>
<dbReference type="EMBL" id="VSWD01000011">
    <property type="protein sequence ID" value="KAK3088256.1"/>
    <property type="molecule type" value="Genomic_DNA"/>
</dbReference>
<feature type="compositionally biased region" description="Basic and acidic residues" evidence="7">
    <location>
        <begin position="1067"/>
        <end position="1090"/>
    </location>
</feature>
<dbReference type="InterPro" id="IPR036397">
    <property type="entry name" value="RNaseH_sf"/>
</dbReference>
<keyword evidence="2" id="KW-0548">Nucleotidyltransferase</keyword>
<dbReference type="InterPro" id="IPR050951">
    <property type="entry name" value="Retrovirus_Pol_polyprotein"/>
</dbReference>
<dbReference type="InterPro" id="IPR041588">
    <property type="entry name" value="Integrase_H2C2"/>
</dbReference>
<evidence type="ECO:0000256" key="3">
    <source>
        <dbReference type="ARBA" id="ARBA00022722"/>
    </source>
</evidence>
<dbReference type="FunFam" id="3.30.420.10:FF:000215">
    <property type="entry name" value="Polyprotein of viral origin, putative"/>
    <property type="match status" value="1"/>
</dbReference>
<dbReference type="InterPro" id="IPR043128">
    <property type="entry name" value="Rev_trsase/Diguanyl_cyclase"/>
</dbReference>
<dbReference type="AlphaFoldDB" id="A0AA89BRD5"/>
<keyword evidence="6" id="KW-0695">RNA-directed DNA polymerase</keyword>
<feature type="region of interest" description="Disordered" evidence="7">
    <location>
        <begin position="957"/>
        <end position="979"/>
    </location>
</feature>
<dbReference type="Pfam" id="PF17917">
    <property type="entry name" value="RT_RNaseH"/>
    <property type="match status" value="1"/>
</dbReference>
<organism evidence="9 10">
    <name type="scientific">Pinctada imbricata</name>
    <name type="common">Atlantic pearl-oyster</name>
    <name type="synonym">Pinctada martensii</name>
    <dbReference type="NCBI Taxonomy" id="66713"/>
    <lineage>
        <taxon>Eukaryota</taxon>
        <taxon>Metazoa</taxon>
        <taxon>Spiralia</taxon>
        <taxon>Lophotrochozoa</taxon>
        <taxon>Mollusca</taxon>
        <taxon>Bivalvia</taxon>
        <taxon>Autobranchia</taxon>
        <taxon>Pteriomorphia</taxon>
        <taxon>Pterioida</taxon>
        <taxon>Pterioidea</taxon>
        <taxon>Pteriidae</taxon>
        <taxon>Pinctada</taxon>
    </lineage>
</organism>
<evidence type="ECO:0000256" key="6">
    <source>
        <dbReference type="ARBA" id="ARBA00022918"/>
    </source>
</evidence>
<evidence type="ECO:0000256" key="1">
    <source>
        <dbReference type="ARBA" id="ARBA00022679"/>
    </source>
</evidence>
<dbReference type="Pfam" id="PF17921">
    <property type="entry name" value="Integrase_H2C2"/>
    <property type="match status" value="1"/>
</dbReference>
<keyword evidence="5" id="KW-0378">Hydrolase</keyword>
<dbReference type="CDD" id="cd09274">
    <property type="entry name" value="RNase_HI_RT_Ty3"/>
    <property type="match status" value="1"/>
</dbReference>
<name>A0AA89BRD5_PINIB</name>
<dbReference type="FunFam" id="3.10.20.370:FF:000001">
    <property type="entry name" value="Retrovirus-related Pol polyprotein from transposon 17.6-like protein"/>
    <property type="match status" value="1"/>
</dbReference>
<dbReference type="PROSITE" id="PS50994">
    <property type="entry name" value="INTEGRASE"/>
    <property type="match status" value="1"/>
</dbReference>
<dbReference type="Gene3D" id="1.10.340.70">
    <property type="match status" value="1"/>
</dbReference>
<dbReference type="PANTHER" id="PTHR37984:SF11">
    <property type="entry name" value="INTEGRASE CATALYTIC DOMAIN-CONTAINING PROTEIN"/>
    <property type="match status" value="1"/>
</dbReference>
<keyword evidence="10" id="KW-1185">Reference proteome</keyword>
<dbReference type="Proteomes" id="UP001186944">
    <property type="component" value="Unassembled WGS sequence"/>
</dbReference>
<reference evidence="9" key="1">
    <citation type="submission" date="2019-08" db="EMBL/GenBank/DDBJ databases">
        <title>The improved chromosome-level genome for the pearl oyster Pinctada fucata martensii using PacBio sequencing and Hi-C.</title>
        <authorList>
            <person name="Zheng Z."/>
        </authorList>
    </citation>
    <scope>NUCLEOTIDE SEQUENCE</scope>
    <source>
        <strain evidence="9">ZZ-2019</strain>
        <tissue evidence="9">Adductor muscle</tissue>
    </source>
</reference>
<dbReference type="Gene3D" id="3.30.70.270">
    <property type="match status" value="2"/>
</dbReference>
<accession>A0AA89BRD5</accession>
<proteinExistence type="predicted"/>
<feature type="compositionally biased region" description="Basic and acidic residues" evidence="7">
    <location>
        <begin position="957"/>
        <end position="974"/>
    </location>
</feature>
<dbReference type="Pfam" id="PF00665">
    <property type="entry name" value="rve"/>
    <property type="match status" value="1"/>
</dbReference>
<evidence type="ECO:0000256" key="4">
    <source>
        <dbReference type="ARBA" id="ARBA00022759"/>
    </source>
</evidence>
<feature type="compositionally biased region" description="Low complexity" evidence="7">
    <location>
        <begin position="220"/>
        <end position="229"/>
    </location>
</feature>
<dbReference type="InterPro" id="IPR043502">
    <property type="entry name" value="DNA/RNA_pol_sf"/>
</dbReference>
<dbReference type="GO" id="GO:0015074">
    <property type="term" value="P:DNA integration"/>
    <property type="evidence" value="ECO:0007669"/>
    <property type="project" value="InterPro"/>
</dbReference>
<dbReference type="FunFam" id="3.30.70.270:FF:000026">
    <property type="entry name" value="Transposon Ty3-G Gag-Pol polyprotein"/>
    <property type="match status" value="1"/>
</dbReference>
<dbReference type="PANTHER" id="PTHR37984">
    <property type="entry name" value="PROTEIN CBG26694"/>
    <property type="match status" value="1"/>
</dbReference>
<dbReference type="InterPro" id="IPR012337">
    <property type="entry name" value="RNaseH-like_sf"/>
</dbReference>
<keyword evidence="4" id="KW-0255">Endonuclease</keyword>
<evidence type="ECO:0000256" key="7">
    <source>
        <dbReference type="SAM" id="MobiDB-lite"/>
    </source>
</evidence>
<dbReference type="Gene3D" id="3.30.420.10">
    <property type="entry name" value="Ribonuclease H-like superfamily/Ribonuclease H"/>
    <property type="match status" value="1"/>
</dbReference>
<sequence length="1104" mass="125971">MNNLPDFPTFDFESDKSNAGPKWDRWIGRLENLFVAIKINNEEGDDARKRALLLHYCGERVYDIYMAEKGESDETYPASKKVLEDYFKPRKNTQMEIYQFRLCKQKQGQTLDEYVTELRRLSKDCEFQDVNNEILSQLIQNCRSNQLRRRALREPEKGLDDIIKLGRAMELSDSQAQAMERSENVTPVNAISRNRGRGRTANRGTPGRSRGAAARRYTPRGRGSAPRGRGYTKSCFNCGGRYPHNGPCPAKGQQCHKCHQMDHFKKVCKGRGSGHVRSVEEDPDLEADSDDSYCYVVRLSETEDVCAVKGPYTKVKVNGVELTLLADSDSSVNILDESSYCKVGKPKLAKMRKGKLVPYGGGNSLKVLGICTVQIETKDRIDARLTEHGMTLNGEKCEFRQESVTFFGVVFSGNGISPDPKKVKAVNDFEKPQNVKELKSFLGMTNYCSRFIADYTKICDPLRKLTRKDVDWSWNENCEKAFMELKQSLSSKNVMSYYDPEKPVEVRVDASPIGFGAILAQDKIVAYASRSLTPVESRYSQVEREALAVVWACEHFDVYLRGLVHFKVITDHKPLEKIWKKPQPPLRIERWGLRLQPYKFDIEYSPGEDNAADYMSRHPVRISNSKEEKIAEEYINVIASESLLKAITLDEVKAATMNSPTLQTAISYVRNGRWFEIRDISDSNVDIEELTALRSIRDELTVFADNVLLRGHRIVLPQSLRDAAISIAHEGHQGVGKTKAFLRSKVWFPGLDSRVDRKLKDCVACQVLTPERTTVEPLKMSELPSGPWENLSMDFCGPLPSSEYLLVVVDEYTRYPVVEIVKSVSSNTTIPIIDKVFSQFGIPKIVKTDNGSPFQSERFKLFMEDMGIMHRRITPRWPRANAQAESFNRPLMKAVKSAHIHKVSWKQEMNRFLRQYRFTPHTSTGYSPYKLLFARDPKTKLPQVASDRRGNLYFDENVRTNDSESKRKMKENTDRQNSAHHRDINIGDSIIVKYDQRKNKLQPVYKPEMKTVLAKKGSMVTISGDITRNMSQVKKVKPTLGFAPLEDTNEIEIAWPQNNTSVALPEEVPKDRFVTNTKPPDKPQIRQSDRKVKIPSKFKDFVLS</sequence>
<evidence type="ECO:0000313" key="9">
    <source>
        <dbReference type="EMBL" id="KAK3088256.1"/>
    </source>
</evidence>
<comment type="caution">
    <text evidence="9">The sequence shown here is derived from an EMBL/GenBank/DDBJ whole genome shotgun (WGS) entry which is preliminary data.</text>
</comment>
<protein>
    <recommendedName>
        <fullName evidence="8">Integrase catalytic domain-containing protein</fullName>
    </recommendedName>
</protein>
<keyword evidence="1" id="KW-0808">Transferase</keyword>
<evidence type="ECO:0000313" key="10">
    <source>
        <dbReference type="Proteomes" id="UP001186944"/>
    </source>
</evidence>
<dbReference type="GO" id="GO:0016787">
    <property type="term" value="F:hydrolase activity"/>
    <property type="evidence" value="ECO:0007669"/>
    <property type="project" value="UniProtKB-KW"/>
</dbReference>
<evidence type="ECO:0000259" key="8">
    <source>
        <dbReference type="PROSITE" id="PS50994"/>
    </source>
</evidence>
<evidence type="ECO:0000256" key="2">
    <source>
        <dbReference type="ARBA" id="ARBA00022695"/>
    </source>
</evidence>
<feature type="domain" description="Integrase catalytic" evidence="8">
    <location>
        <begin position="783"/>
        <end position="936"/>
    </location>
</feature>
<dbReference type="GO" id="GO:0003964">
    <property type="term" value="F:RNA-directed DNA polymerase activity"/>
    <property type="evidence" value="ECO:0007669"/>
    <property type="project" value="UniProtKB-KW"/>
</dbReference>
<dbReference type="InterPro" id="IPR041373">
    <property type="entry name" value="RT_RNaseH"/>
</dbReference>
<keyword evidence="3" id="KW-0540">Nuclease</keyword>
<dbReference type="GO" id="GO:0003676">
    <property type="term" value="F:nucleic acid binding"/>
    <property type="evidence" value="ECO:0007669"/>
    <property type="project" value="InterPro"/>
</dbReference>
<dbReference type="SUPFAM" id="SSF56672">
    <property type="entry name" value="DNA/RNA polymerases"/>
    <property type="match status" value="1"/>
</dbReference>
<feature type="region of interest" description="Disordered" evidence="7">
    <location>
        <begin position="1065"/>
        <end position="1090"/>
    </location>
</feature>
<dbReference type="GO" id="GO:0004519">
    <property type="term" value="F:endonuclease activity"/>
    <property type="evidence" value="ECO:0007669"/>
    <property type="project" value="UniProtKB-KW"/>
</dbReference>
<gene>
    <name evidence="9" type="ORF">FSP39_016655</name>
</gene>